<reference evidence="2" key="1">
    <citation type="journal article" date="2023" name="G3 (Bethesda)">
        <title>A reference genome for the long-term kleptoplast-retaining sea slug Elysia crispata morphotype clarki.</title>
        <authorList>
            <person name="Eastman K.E."/>
            <person name="Pendleton A.L."/>
            <person name="Shaikh M.A."/>
            <person name="Suttiyut T."/>
            <person name="Ogas R."/>
            <person name="Tomko P."/>
            <person name="Gavelis G."/>
            <person name="Widhalm J.R."/>
            <person name="Wisecaver J.H."/>
        </authorList>
    </citation>
    <scope>NUCLEOTIDE SEQUENCE</scope>
    <source>
        <strain evidence="2">ECLA1</strain>
    </source>
</reference>
<dbReference type="SUPFAM" id="SSF50923">
    <property type="entry name" value="Hemopexin-like domain"/>
    <property type="match status" value="2"/>
</dbReference>
<dbReference type="Gene3D" id="2.110.10.10">
    <property type="entry name" value="Hemopexin-like domain"/>
    <property type="match status" value="1"/>
</dbReference>
<dbReference type="InterPro" id="IPR036375">
    <property type="entry name" value="Hemopexin-like_dom_sf"/>
</dbReference>
<feature type="region of interest" description="Disordered" evidence="1">
    <location>
        <begin position="258"/>
        <end position="278"/>
    </location>
</feature>
<feature type="compositionally biased region" description="Basic and acidic residues" evidence="1">
    <location>
        <begin position="263"/>
        <end position="278"/>
    </location>
</feature>
<protein>
    <submittedName>
        <fullName evidence="2">Uncharacterized protein</fullName>
    </submittedName>
</protein>
<dbReference type="AlphaFoldDB" id="A0AAE0YDZ6"/>
<comment type="caution">
    <text evidence="2">The sequence shown here is derived from an EMBL/GenBank/DDBJ whole genome shotgun (WGS) entry which is preliminary data.</text>
</comment>
<keyword evidence="3" id="KW-1185">Reference proteome</keyword>
<gene>
    <name evidence="2" type="ORF">RRG08_013623</name>
</gene>
<evidence type="ECO:0000313" key="3">
    <source>
        <dbReference type="Proteomes" id="UP001283361"/>
    </source>
</evidence>
<dbReference type="EMBL" id="JAWDGP010006360">
    <property type="protein sequence ID" value="KAK3742376.1"/>
    <property type="molecule type" value="Genomic_DNA"/>
</dbReference>
<accession>A0AAE0YDZ6</accession>
<feature type="non-terminal residue" evidence="2">
    <location>
        <position position="394"/>
    </location>
</feature>
<name>A0AAE0YDZ6_9GAST</name>
<dbReference type="Proteomes" id="UP001283361">
    <property type="component" value="Unassembled WGS sequence"/>
</dbReference>
<organism evidence="2 3">
    <name type="scientific">Elysia crispata</name>
    <name type="common">lettuce slug</name>
    <dbReference type="NCBI Taxonomy" id="231223"/>
    <lineage>
        <taxon>Eukaryota</taxon>
        <taxon>Metazoa</taxon>
        <taxon>Spiralia</taxon>
        <taxon>Lophotrochozoa</taxon>
        <taxon>Mollusca</taxon>
        <taxon>Gastropoda</taxon>
        <taxon>Heterobranchia</taxon>
        <taxon>Euthyneura</taxon>
        <taxon>Panpulmonata</taxon>
        <taxon>Sacoglossa</taxon>
        <taxon>Placobranchoidea</taxon>
        <taxon>Plakobranchidae</taxon>
        <taxon>Elysia</taxon>
    </lineage>
</organism>
<sequence length="394" mass="45259">IVALTADRCRVRQYRELVEISGFPTPYFGSPCINHLAQQCRPFHHEMLRACEPHRYRHNDSPNVLLVDYPEVDPDSPSSVFTAVFHQNVRNVHKHRREQCQVRVDAAVRRPSQDDESLFFVGSKIIVFSHSSRVQTREIEVPGVTAVEAAYISGESQITVIKGCESLRLNSTSLQPLDSDWTRISSSCDASLDAAESRDGTLYVFRGCYVIAEGQTPKHLSSLGLPCDVDAALNFGGETFVFKYSHFWIRREGEHRRGKNKTRRIEENREETRQSDQHRRTLWGSRGNLHFLVCGEDVRAVVAVIAGEFRILDKMESILTTFHRSSKNLRRHNNLRKSESVKCSRRYLYVQQAKSDHRSSHIEHSTIQIWTTRAELSIHSRHCSRDFMTPIICV</sequence>
<evidence type="ECO:0000313" key="2">
    <source>
        <dbReference type="EMBL" id="KAK3742376.1"/>
    </source>
</evidence>
<evidence type="ECO:0000256" key="1">
    <source>
        <dbReference type="SAM" id="MobiDB-lite"/>
    </source>
</evidence>
<proteinExistence type="predicted"/>